<evidence type="ECO:0008006" key="4">
    <source>
        <dbReference type="Google" id="ProtNLM"/>
    </source>
</evidence>
<feature type="transmembrane region" description="Helical" evidence="1">
    <location>
        <begin position="37"/>
        <end position="59"/>
    </location>
</feature>
<dbReference type="OrthoDB" id="9828217at2"/>
<feature type="transmembrane region" description="Helical" evidence="1">
    <location>
        <begin position="136"/>
        <end position="158"/>
    </location>
</feature>
<organism evidence="2 3">
    <name type="scientific">Lacicoccus qingdaonensis</name>
    <dbReference type="NCBI Taxonomy" id="576118"/>
    <lineage>
        <taxon>Bacteria</taxon>
        <taxon>Bacillati</taxon>
        <taxon>Bacillota</taxon>
        <taxon>Bacilli</taxon>
        <taxon>Bacillales</taxon>
        <taxon>Salinicoccaceae</taxon>
        <taxon>Lacicoccus</taxon>
    </lineage>
</organism>
<gene>
    <name evidence="2" type="ORF">SAMN05216216_12222</name>
</gene>
<proteinExistence type="predicted"/>
<dbReference type="RefSeq" id="WP_092987358.1">
    <property type="nucleotide sequence ID" value="NZ_FNFY01000022.1"/>
</dbReference>
<protein>
    <recommendedName>
        <fullName evidence="4">Yip1 domain-containing protein</fullName>
    </recommendedName>
</protein>
<name>A0A1G9HD31_9BACL</name>
<dbReference type="EMBL" id="FNFY01000022">
    <property type="protein sequence ID" value="SDL10624.1"/>
    <property type="molecule type" value="Genomic_DNA"/>
</dbReference>
<reference evidence="3" key="1">
    <citation type="submission" date="2016-10" db="EMBL/GenBank/DDBJ databases">
        <authorList>
            <person name="Varghese N."/>
            <person name="Submissions S."/>
        </authorList>
    </citation>
    <scope>NUCLEOTIDE SEQUENCE [LARGE SCALE GENOMIC DNA]</scope>
    <source>
        <strain evidence="3">CGMCC 1.8895</strain>
    </source>
</reference>
<keyword evidence="1" id="KW-1133">Transmembrane helix</keyword>
<sequence length="218" mass="24366">MTYDKHSMSAKQFVMISVSSPYKILKSDKHLSSGQNIAIWLVLYLLTFPLMLTANALLLSLFSTVTSNPYLGLGLVSSIFSMLFYILYIPFFILNSYIIYKFSDKAKPFEKIFSDNSSMLIFPFLLYSVGAMMTAYIIGILSLIGLLIMWGAIITYIVRSVSQLKHCQEAAGTQPDTQIYAVISIALMLAPSIIVLILSPETLTIYYKPVIDVFFGGI</sequence>
<evidence type="ECO:0000313" key="3">
    <source>
        <dbReference type="Proteomes" id="UP000199008"/>
    </source>
</evidence>
<feature type="transmembrane region" description="Helical" evidence="1">
    <location>
        <begin position="179"/>
        <end position="199"/>
    </location>
</feature>
<dbReference type="STRING" id="576118.SAMN05216216_12222"/>
<dbReference type="Proteomes" id="UP000199008">
    <property type="component" value="Unassembled WGS sequence"/>
</dbReference>
<keyword evidence="1" id="KW-0812">Transmembrane</keyword>
<evidence type="ECO:0000256" key="1">
    <source>
        <dbReference type="SAM" id="Phobius"/>
    </source>
</evidence>
<evidence type="ECO:0000313" key="2">
    <source>
        <dbReference type="EMBL" id="SDL10624.1"/>
    </source>
</evidence>
<keyword evidence="3" id="KW-1185">Reference proteome</keyword>
<feature type="transmembrane region" description="Helical" evidence="1">
    <location>
        <begin position="79"/>
        <end position="100"/>
    </location>
</feature>
<accession>A0A1G9HD31</accession>
<dbReference type="AlphaFoldDB" id="A0A1G9HD31"/>
<keyword evidence="1" id="KW-0472">Membrane</keyword>